<feature type="region of interest" description="Disordered" evidence="1">
    <location>
        <begin position="144"/>
        <end position="163"/>
    </location>
</feature>
<protein>
    <submittedName>
        <fullName evidence="2">Uncharacterized protein</fullName>
    </submittedName>
</protein>
<feature type="compositionally biased region" description="Polar residues" evidence="1">
    <location>
        <begin position="532"/>
        <end position="561"/>
    </location>
</feature>
<evidence type="ECO:0000256" key="1">
    <source>
        <dbReference type="SAM" id="MobiDB-lite"/>
    </source>
</evidence>
<evidence type="ECO:0000313" key="2">
    <source>
        <dbReference type="EMBL" id="CAE7499886.1"/>
    </source>
</evidence>
<dbReference type="EMBL" id="CAJNDS010002498">
    <property type="protein sequence ID" value="CAE7499886.1"/>
    <property type="molecule type" value="Genomic_DNA"/>
</dbReference>
<reference evidence="2" key="1">
    <citation type="submission" date="2021-02" db="EMBL/GenBank/DDBJ databases">
        <authorList>
            <person name="Dougan E. K."/>
            <person name="Rhodes N."/>
            <person name="Thang M."/>
            <person name="Chan C."/>
        </authorList>
    </citation>
    <scope>NUCLEOTIDE SEQUENCE</scope>
</reference>
<feature type="compositionally biased region" description="Basic and acidic residues" evidence="1">
    <location>
        <begin position="467"/>
        <end position="478"/>
    </location>
</feature>
<feature type="compositionally biased region" description="Basic and acidic residues" evidence="1">
    <location>
        <begin position="370"/>
        <end position="379"/>
    </location>
</feature>
<proteinExistence type="predicted"/>
<accession>A0A812STC7</accession>
<feature type="compositionally biased region" description="Low complexity" evidence="1">
    <location>
        <begin position="238"/>
        <end position="248"/>
    </location>
</feature>
<feature type="compositionally biased region" description="Polar residues" evidence="1">
    <location>
        <begin position="353"/>
        <end position="367"/>
    </location>
</feature>
<dbReference type="Proteomes" id="UP000604046">
    <property type="component" value="Unassembled WGS sequence"/>
</dbReference>
<feature type="compositionally biased region" description="Polar residues" evidence="1">
    <location>
        <begin position="314"/>
        <end position="323"/>
    </location>
</feature>
<dbReference type="AlphaFoldDB" id="A0A812STC7"/>
<feature type="region of interest" description="Disordered" evidence="1">
    <location>
        <begin position="422"/>
        <end position="636"/>
    </location>
</feature>
<feature type="compositionally biased region" description="Polar residues" evidence="1">
    <location>
        <begin position="380"/>
        <end position="397"/>
    </location>
</feature>
<feature type="region of interest" description="Disordered" evidence="1">
    <location>
        <begin position="173"/>
        <end position="273"/>
    </location>
</feature>
<feature type="region of interest" description="Disordered" evidence="1">
    <location>
        <begin position="314"/>
        <end position="399"/>
    </location>
</feature>
<name>A0A812STC7_9DINO</name>
<comment type="caution">
    <text evidence="2">The sequence shown here is derived from an EMBL/GenBank/DDBJ whole genome shotgun (WGS) entry which is preliminary data.</text>
</comment>
<dbReference type="OrthoDB" id="10676752at2759"/>
<feature type="compositionally biased region" description="Low complexity" evidence="1">
    <location>
        <begin position="576"/>
        <end position="588"/>
    </location>
</feature>
<keyword evidence="3" id="KW-1185">Reference proteome</keyword>
<sequence length="680" mass="72497">MAMYNMGNMGFHDAKLAWGHWDYVDLSHFASIPPGATVRTSAVMFVKECREKAPPPGILASVASFATGIALHRMYHHQKRSEKVPIPKLVELPKHKACREVQQPRSWILPLVLKCSGAAVLVMAASRKVRKRMWKGARLLDLKESQVSRASSTPEDGASPVPLQDAIDSVAGSVWSRTGGMPPPHFPSESIAPPRTQQLPTCIPWTSEDQVEDAKPPKPEAALPTEQSKAMPKAPLTPVQGKGPAPQGKGKGGKGNEMPPPPPTPKGAGSRYKVSGQTWFEQQQAQGKMCGVATHEEFGPIKTGKLQQANQLLLDTNPSNPSKASLVPFSAPGHEGSTMSTPKPAVEAAAESGKSTTPAQPCQSVQPTHEAGKSQELRRQTSSSSEGHAFSDVSSVSAGAEPKKLKFPVMNFVSVHYQANEANNSPLPSCVPTRPSSPTSNKIHCGLASAYNIGERPNSRSPSQSPRKVEELPSERSGRSLPRASCGGQRPSSQVSQSTTAPPRSKSPRSRSPTRDRAAQMAHTPTWGRGSSGSADSQQEVLSLSLSYSGQSCATSRSASPAPNRAVSPRRDDKSSFSSSSASSAAATPRRHSARSREPSAGSHGGHVGSDFLPDISSDVHAEGEESTSGAHARPRTDDLCEFHVLHDEAGQASGQSGFEQVLWRLGVRRAPEQERQVTE</sequence>
<evidence type="ECO:0000313" key="3">
    <source>
        <dbReference type="Proteomes" id="UP000604046"/>
    </source>
</evidence>
<gene>
    <name evidence="2" type="ORF">SNAT2548_LOCUS27998</name>
</gene>
<organism evidence="2 3">
    <name type="scientific">Symbiodinium natans</name>
    <dbReference type="NCBI Taxonomy" id="878477"/>
    <lineage>
        <taxon>Eukaryota</taxon>
        <taxon>Sar</taxon>
        <taxon>Alveolata</taxon>
        <taxon>Dinophyceae</taxon>
        <taxon>Suessiales</taxon>
        <taxon>Symbiodiniaceae</taxon>
        <taxon>Symbiodinium</taxon>
    </lineage>
</organism>